<name>A0A4Y9SSA2_9BURK</name>
<protein>
    <recommendedName>
        <fullName evidence="3">DUF1579 domain-containing protein</fullName>
    </recommendedName>
</protein>
<evidence type="ECO:0000313" key="1">
    <source>
        <dbReference type="EMBL" id="TFW29491.1"/>
    </source>
</evidence>
<organism evidence="1 2">
    <name type="scientific">Zemynaea arenosa</name>
    <dbReference type="NCBI Taxonomy" id="2561931"/>
    <lineage>
        <taxon>Bacteria</taxon>
        <taxon>Pseudomonadati</taxon>
        <taxon>Pseudomonadota</taxon>
        <taxon>Betaproteobacteria</taxon>
        <taxon>Burkholderiales</taxon>
        <taxon>Oxalobacteraceae</taxon>
        <taxon>Telluria group</taxon>
        <taxon>Zemynaea</taxon>
    </lineage>
</organism>
<evidence type="ECO:0008006" key="3">
    <source>
        <dbReference type="Google" id="ProtNLM"/>
    </source>
</evidence>
<dbReference type="AlphaFoldDB" id="A0A4Y9SSA2"/>
<reference evidence="1 2" key="1">
    <citation type="submission" date="2019-03" db="EMBL/GenBank/DDBJ databases">
        <title>Draft Genome Sequence of Massilia arenosa sp. nov., a Novel Massilia Species Isolated from a Sandy-loam Maize Soil.</title>
        <authorList>
            <person name="Raths R."/>
            <person name="Peta V."/>
            <person name="Bucking H."/>
        </authorList>
    </citation>
    <scope>NUCLEOTIDE SEQUENCE [LARGE SCALE GENOMIC DNA]</scope>
    <source>
        <strain evidence="1 2">MC02</strain>
    </source>
</reference>
<comment type="caution">
    <text evidence="1">The sequence shown here is derived from an EMBL/GenBank/DDBJ whole genome shotgun (WGS) entry which is preliminary data.</text>
</comment>
<dbReference type="RefSeq" id="WP_135205456.1">
    <property type="nucleotide sequence ID" value="NZ_SPVF01000016.1"/>
</dbReference>
<evidence type="ECO:0000313" key="2">
    <source>
        <dbReference type="Proteomes" id="UP000298438"/>
    </source>
</evidence>
<gene>
    <name evidence="1" type="ORF">E4L96_01415</name>
</gene>
<keyword evidence="2" id="KW-1185">Reference proteome</keyword>
<dbReference type="EMBL" id="SPVF01000016">
    <property type="protein sequence ID" value="TFW29491.1"/>
    <property type="molecule type" value="Genomic_DNA"/>
</dbReference>
<proteinExistence type="predicted"/>
<dbReference type="OrthoDB" id="9814791at2"/>
<accession>A0A4Y9SSA2</accession>
<dbReference type="Proteomes" id="UP000298438">
    <property type="component" value="Unassembled WGS sequence"/>
</dbReference>
<sequence length="205" mass="22391">MMTLMVFTLGAALVLPAWTGATPTTAPSGLSAQREGQRAFDWEIGAWDTRLRRLRAPLSGKTEWLDYAGTTVVSPLGNQRANIVELDVSGAAGRIAGVSLRLFQPATQQWTLHFANLANGLMTNPMSGAFQDGRGVFYGDDTLDGRAIKVRFLITQISPTSWRFEQAYSGDAGQTWEVNWVAVDTRRTGISSDVSQRESPRQSVP</sequence>